<keyword evidence="1" id="KW-0812">Transmembrane</keyword>
<evidence type="ECO:0000313" key="4">
    <source>
        <dbReference type="Proteomes" id="UP000642809"/>
    </source>
</evidence>
<feature type="transmembrane region" description="Helical" evidence="1">
    <location>
        <begin position="12"/>
        <end position="30"/>
    </location>
</feature>
<evidence type="ECO:0000259" key="2">
    <source>
        <dbReference type="Pfam" id="PF06580"/>
    </source>
</evidence>
<feature type="domain" description="Signal transduction histidine kinase internal region" evidence="2">
    <location>
        <begin position="144"/>
        <end position="223"/>
    </location>
</feature>
<reference evidence="3" key="1">
    <citation type="journal article" date="2014" name="Int. J. Syst. Evol. Microbiol.">
        <title>Complete genome sequence of Corynebacterium casei LMG S-19264T (=DSM 44701T), isolated from a smear-ripened cheese.</title>
        <authorList>
            <consortium name="US DOE Joint Genome Institute (JGI-PGF)"/>
            <person name="Walter F."/>
            <person name="Albersmeier A."/>
            <person name="Kalinowski J."/>
            <person name="Ruckert C."/>
        </authorList>
    </citation>
    <scope>NUCLEOTIDE SEQUENCE</scope>
    <source>
        <strain evidence="3">KCTC 23224</strain>
    </source>
</reference>
<feature type="transmembrane region" description="Helical" evidence="1">
    <location>
        <begin position="36"/>
        <end position="54"/>
    </location>
</feature>
<dbReference type="SUPFAM" id="SSF55874">
    <property type="entry name" value="ATPase domain of HSP90 chaperone/DNA topoisomerase II/histidine kinase"/>
    <property type="match status" value="1"/>
</dbReference>
<dbReference type="GO" id="GO:0000155">
    <property type="term" value="F:phosphorelay sensor kinase activity"/>
    <property type="evidence" value="ECO:0007669"/>
    <property type="project" value="InterPro"/>
</dbReference>
<keyword evidence="1" id="KW-0472">Membrane</keyword>
<dbReference type="Proteomes" id="UP000642809">
    <property type="component" value="Unassembled WGS sequence"/>
</dbReference>
<dbReference type="InterPro" id="IPR050640">
    <property type="entry name" value="Bact_2-comp_sensor_kinase"/>
</dbReference>
<dbReference type="GO" id="GO:0016020">
    <property type="term" value="C:membrane"/>
    <property type="evidence" value="ECO:0007669"/>
    <property type="project" value="InterPro"/>
</dbReference>
<dbReference type="PANTHER" id="PTHR34220:SF7">
    <property type="entry name" value="SENSOR HISTIDINE KINASE YPDA"/>
    <property type="match status" value="1"/>
</dbReference>
<organism evidence="3 4">
    <name type="scientific">Mongoliitalea lutea</name>
    <dbReference type="NCBI Taxonomy" id="849756"/>
    <lineage>
        <taxon>Bacteria</taxon>
        <taxon>Pseudomonadati</taxon>
        <taxon>Bacteroidota</taxon>
        <taxon>Cytophagia</taxon>
        <taxon>Cytophagales</taxon>
        <taxon>Cyclobacteriaceae</taxon>
        <taxon>Mongoliitalea</taxon>
    </lineage>
</organism>
<proteinExistence type="predicted"/>
<comment type="caution">
    <text evidence="3">The sequence shown here is derived from an EMBL/GenBank/DDBJ whole genome shotgun (WGS) entry which is preliminary data.</text>
</comment>
<dbReference type="EMBL" id="BMYF01000006">
    <property type="protein sequence ID" value="GHB33347.1"/>
    <property type="molecule type" value="Genomic_DNA"/>
</dbReference>
<feature type="transmembrane region" description="Helical" evidence="1">
    <location>
        <begin position="105"/>
        <end position="122"/>
    </location>
</feature>
<name>A0A8J3G558_9BACT</name>
<feature type="transmembrane region" description="Helical" evidence="1">
    <location>
        <begin position="61"/>
        <end position="85"/>
    </location>
</feature>
<dbReference type="PANTHER" id="PTHR34220">
    <property type="entry name" value="SENSOR HISTIDINE KINASE YPDA"/>
    <property type="match status" value="1"/>
</dbReference>
<dbReference type="Gene3D" id="3.30.565.10">
    <property type="entry name" value="Histidine kinase-like ATPase, C-terminal domain"/>
    <property type="match status" value="1"/>
</dbReference>
<reference evidence="3" key="2">
    <citation type="submission" date="2020-09" db="EMBL/GenBank/DDBJ databases">
        <authorList>
            <person name="Sun Q."/>
            <person name="Kim S."/>
        </authorList>
    </citation>
    <scope>NUCLEOTIDE SEQUENCE</scope>
    <source>
        <strain evidence="3">KCTC 23224</strain>
    </source>
</reference>
<evidence type="ECO:0000313" key="3">
    <source>
        <dbReference type="EMBL" id="GHB33347.1"/>
    </source>
</evidence>
<accession>A0A8J3G558</accession>
<dbReference type="Pfam" id="PF06580">
    <property type="entry name" value="His_kinase"/>
    <property type="match status" value="1"/>
</dbReference>
<dbReference type="InterPro" id="IPR010559">
    <property type="entry name" value="Sig_transdc_His_kin_internal"/>
</dbReference>
<evidence type="ECO:0000256" key="1">
    <source>
        <dbReference type="SAM" id="Phobius"/>
    </source>
</evidence>
<keyword evidence="4" id="KW-1185">Reference proteome</keyword>
<keyword evidence="1" id="KW-1133">Transmembrane helix</keyword>
<protein>
    <recommendedName>
        <fullName evidence="2">Signal transduction histidine kinase internal region domain-containing protein</fullName>
    </recommendedName>
</protein>
<dbReference type="InterPro" id="IPR036890">
    <property type="entry name" value="HATPase_C_sf"/>
</dbReference>
<gene>
    <name evidence="3" type="ORF">GCM10008106_12920</name>
</gene>
<dbReference type="AlphaFoldDB" id="A0A8J3G558"/>
<sequence>MVVLLIGSSWTIAVGTLLHFYSLGLSHAILESCLQTISILTGAWLLGNIFYFYIPQKGQLWIGIALPLVFATGFTALGYAVITWISPSQETYIQFLKNSSYLKGTYFYLLFQFWTILLLLAGKLEDQQKIKETEANSAKLAKEAEMYHLRQQLQPHFLFNSLNSISALVKSQPEQAREMVVELADFLRGTIRRDGNQWISMEEELSQIEKFLYIEKVRFGSRLLVTISQDEASKKLMIPQLMIQPLLENAIKHGLYGMTGEVPISVQISEKSGNLIINIQNPFDPQAGQAKGSGFGLEAVNRRLQLLFGRSDLLKIQQSTNTFSVELTIPHYATENNHH</sequence>